<keyword evidence="2" id="KW-0378">Hydrolase</keyword>
<dbReference type="Gene3D" id="2.60.40.10">
    <property type="entry name" value="Immunoglobulins"/>
    <property type="match status" value="1"/>
</dbReference>
<evidence type="ECO:0000256" key="3">
    <source>
        <dbReference type="SAM" id="MobiDB-lite"/>
    </source>
</evidence>
<dbReference type="KEGG" id="mpaf:R5R33_00970"/>
<evidence type="ECO:0000256" key="1">
    <source>
        <dbReference type="ARBA" id="ARBA00022729"/>
    </source>
</evidence>
<dbReference type="Proteomes" id="UP001302477">
    <property type="component" value="Chromosome"/>
</dbReference>
<evidence type="ECO:0000313" key="5">
    <source>
        <dbReference type="EMBL" id="WOX05749.1"/>
    </source>
</evidence>
<dbReference type="AlphaFoldDB" id="A0AAU0N2B3"/>
<proteinExistence type="predicted"/>
<dbReference type="InterPro" id="IPR010126">
    <property type="entry name" value="Esterase_phb"/>
</dbReference>
<dbReference type="InterPro" id="IPR050955">
    <property type="entry name" value="Plant_Biomass_Hydrol_Est"/>
</dbReference>
<reference evidence="5 6" key="1">
    <citation type="submission" date="2023-10" db="EMBL/GenBank/DDBJ databases">
        <title>Description of Microbulbifer bruguierae sp. nov., isolated from the sediments of mangrove plant Bruguiera sexangula and comparative genomic analyses of the genus Microbulbifer.</title>
        <authorList>
            <person name="Long M."/>
        </authorList>
    </citation>
    <scope>NUCLEOTIDE SEQUENCE [LARGE SCALE GENOMIC DNA]</scope>
    <source>
        <strain evidence="5 6">SPO729</strain>
    </source>
</reference>
<dbReference type="GO" id="GO:0005509">
    <property type="term" value="F:calcium ion binding"/>
    <property type="evidence" value="ECO:0007669"/>
    <property type="project" value="InterPro"/>
</dbReference>
<feature type="chain" id="PRO_5043849184" evidence="4">
    <location>
        <begin position="30"/>
        <end position="722"/>
    </location>
</feature>
<dbReference type="GO" id="GO:0007155">
    <property type="term" value="P:cell adhesion"/>
    <property type="evidence" value="ECO:0007669"/>
    <property type="project" value="InterPro"/>
</dbReference>
<dbReference type="GO" id="GO:0005576">
    <property type="term" value="C:extracellular region"/>
    <property type="evidence" value="ECO:0007669"/>
    <property type="project" value="InterPro"/>
</dbReference>
<sequence>MNDKRPPHKGVLSLFLLFLSGLFATAASAGSWQQSQSIGGFSSVHVYTPDSVSPIGSGKALMIVLHGCSQPTSNYLTANLEDAAEQYGMVIAVPDAMNKAGYSCWSYWQGTKSRTAGDYKNLITLANTMSGDASRNIDPDQVYIAGLSSGAAFANTTACLAPDVFAGMGVAAGPSIGTSSNGALGPCESADVATRCNTYAGSYKSHFATQIASIAQGDADTTVNQCYNAQNSDGMAGVYGVTKLSGTNTISEGSTRTADETLWQDGRVSMLWLNDVPHAWSGGEGASGSYISAKSINYASYLGQYFAANNKRVDRNSGPAISNLAASESSSLLTISGNAVDAEGSVAAVAITISNIDSGTPVVVETLNLASVDSTGFFSATSSTLADGLYQVSAVATDNEGAEGDAASVTTRVGPEPAATAPVLSDTAASVSGQCATVTGTVVDANQNLASVVVGFASGNVTASIAGNGYSAQGCNLPGGENTATITATDDTQLASQASVTFTIDAGQTGDYNFHISAGHITWGVGYSACYLAFGTSQFTMREYPSGSDCKWIADGDSSCAGPVQACATSSGGGEQPTDTDGDGAEDALDNCPNTANASQADNDGDGIGNACDSTPDGEPVDSDSDGVNDSVDNCPNTANAGQEDNDGDGIGNACDSTPDGDVTCTEYTANNYSHVQAGRATTNGSYAYAVGSGDNLGLYNLFVTSTLAETAAGYYVKGNCP</sequence>
<dbReference type="InterPro" id="IPR029058">
    <property type="entry name" value="AB_hydrolase_fold"/>
</dbReference>
<feature type="signal peptide" evidence="4">
    <location>
        <begin position="1"/>
        <end position="29"/>
    </location>
</feature>
<dbReference type="InterPro" id="IPR028974">
    <property type="entry name" value="TSP_type-3_rpt"/>
</dbReference>
<dbReference type="InterPro" id="IPR013783">
    <property type="entry name" value="Ig-like_fold"/>
</dbReference>
<dbReference type="RefSeq" id="WP_318954214.1">
    <property type="nucleotide sequence ID" value="NZ_CP137555.1"/>
</dbReference>
<accession>A0AAU0N2B3</accession>
<feature type="compositionally biased region" description="Acidic residues" evidence="3">
    <location>
        <begin position="578"/>
        <end position="589"/>
    </location>
</feature>
<feature type="compositionally biased region" description="Polar residues" evidence="3">
    <location>
        <begin position="592"/>
        <end position="602"/>
    </location>
</feature>
<dbReference type="Pfam" id="PF10503">
    <property type="entry name" value="Esterase_PHB"/>
    <property type="match status" value="1"/>
</dbReference>
<dbReference type="Gene3D" id="4.10.1080.10">
    <property type="entry name" value="TSP type-3 repeat"/>
    <property type="match status" value="1"/>
</dbReference>
<dbReference type="PANTHER" id="PTHR43037">
    <property type="entry name" value="UNNAMED PRODUCT-RELATED"/>
    <property type="match status" value="1"/>
</dbReference>
<dbReference type="GO" id="GO:0016787">
    <property type="term" value="F:hydrolase activity"/>
    <property type="evidence" value="ECO:0007669"/>
    <property type="project" value="UniProtKB-KW"/>
</dbReference>
<dbReference type="NCBIfam" id="TIGR01840">
    <property type="entry name" value="esterase_phb"/>
    <property type="match status" value="1"/>
</dbReference>
<keyword evidence="6" id="KW-1185">Reference proteome</keyword>
<dbReference type="SUPFAM" id="SSF53474">
    <property type="entry name" value="alpha/beta-Hydrolases"/>
    <property type="match status" value="2"/>
</dbReference>
<dbReference type="Pfam" id="PF02412">
    <property type="entry name" value="TSP_3"/>
    <property type="match status" value="2"/>
</dbReference>
<name>A0AAU0N2B3_9GAMM</name>
<dbReference type="PANTHER" id="PTHR43037:SF1">
    <property type="entry name" value="BLL1128 PROTEIN"/>
    <property type="match status" value="1"/>
</dbReference>
<evidence type="ECO:0000256" key="2">
    <source>
        <dbReference type="ARBA" id="ARBA00022801"/>
    </source>
</evidence>
<dbReference type="SUPFAM" id="SSF103647">
    <property type="entry name" value="TSP type-3 repeat"/>
    <property type="match status" value="1"/>
</dbReference>
<dbReference type="InterPro" id="IPR003367">
    <property type="entry name" value="Thrombospondin_3-like_rpt"/>
</dbReference>
<gene>
    <name evidence="5" type="ORF">R5R33_00970</name>
</gene>
<dbReference type="EMBL" id="CP137555">
    <property type="protein sequence ID" value="WOX05749.1"/>
    <property type="molecule type" value="Genomic_DNA"/>
</dbReference>
<feature type="region of interest" description="Disordered" evidence="3">
    <location>
        <begin position="564"/>
        <end position="655"/>
    </location>
</feature>
<organism evidence="5 6">
    <name type="scientific">Microbulbifer pacificus</name>
    <dbReference type="NCBI Taxonomy" id="407164"/>
    <lineage>
        <taxon>Bacteria</taxon>
        <taxon>Pseudomonadati</taxon>
        <taxon>Pseudomonadota</taxon>
        <taxon>Gammaproteobacteria</taxon>
        <taxon>Cellvibrionales</taxon>
        <taxon>Microbulbiferaceae</taxon>
        <taxon>Microbulbifer</taxon>
    </lineage>
</organism>
<protein>
    <submittedName>
        <fullName evidence="5">PHB depolymerase family esterase</fullName>
    </submittedName>
</protein>
<keyword evidence="1 4" id="KW-0732">Signal</keyword>
<dbReference type="Gene3D" id="3.40.50.1820">
    <property type="entry name" value="alpha/beta hydrolase"/>
    <property type="match status" value="1"/>
</dbReference>
<evidence type="ECO:0000313" key="6">
    <source>
        <dbReference type="Proteomes" id="UP001302477"/>
    </source>
</evidence>
<evidence type="ECO:0000256" key="4">
    <source>
        <dbReference type="SAM" id="SignalP"/>
    </source>
</evidence>